<evidence type="ECO:0000313" key="2">
    <source>
        <dbReference type="WBParaSite" id="JU765_v2.g19453.t1"/>
    </source>
</evidence>
<proteinExistence type="predicted"/>
<name>A0AC34QUQ5_9BILA</name>
<dbReference type="Proteomes" id="UP000887576">
    <property type="component" value="Unplaced"/>
</dbReference>
<protein>
    <submittedName>
        <fullName evidence="2">Choline kinase</fullName>
    </submittedName>
</protein>
<sequence length="346" mass="40984">MVDEEIDLFLNDFDKNQFKKDVEFLLEKIDFVKNQKFEIKKPELGLTNKTYFLKFEKINKILILRIDGENTEFYIDRKFEKIAVDFLSKNNFSAKIYLKFRNGLICGFIPGKDLKTFEMIEPKMAGKIAKRLAQLHSLKIDQIPEISSRKPFIVDKMFLYFEKAPKKFTNEKLQKEFENYFVKNGVDLDKNVEELVKMMEKCRPLFAIGHNDLVVGNLLYDESTDMLNFIDYEYVDLNYRQADIGNFFMGVVEISTNANYDAGYDSEGKRRFLKDYLEEFGTETDDLEREIDVWMSEIPVFEAASHLLWSFWSLFQAEHSSIDFDYIGYAIHRHQMYLKQLPTSFQ</sequence>
<accession>A0AC34QUQ5</accession>
<organism evidence="1 2">
    <name type="scientific">Panagrolaimus sp. JU765</name>
    <dbReference type="NCBI Taxonomy" id="591449"/>
    <lineage>
        <taxon>Eukaryota</taxon>
        <taxon>Metazoa</taxon>
        <taxon>Ecdysozoa</taxon>
        <taxon>Nematoda</taxon>
        <taxon>Chromadorea</taxon>
        <taxon>Rhabditida</taxon>
        <taxon>Tylenchina</taxon>
        <taxon>Panagrolaimomorpha</taxon>
        <taxon>Panagrolaimoidea</taxon>
        <taxon>Panagrolaimidae</taxon>
        <taxon>Panagrolaimus</taxon>
    </lineage>
</organism>
<dbReference type="WBParaSite" id="JU765_v2.g19453.t1">
    <property type="protein sequence ID" value="JU765_v2.g19453.t1"/>
    <property type="gene ID" value="JU765_v2.g19453"/>
</dbReference>
<reference evidence="2" key="1">
    <citation type="submission" date="2022-11" db="UniProtKB">
        <authorList>
            <consortium name="WormBaseParasite"/>
        </authorList>
    </citation>
    <scope>IDENTIFICATION</scope>
</reference>
<evidence type="ECO:0000313" key="1">
    <source>
        <dbReference type="Proteomes" id="UP000887576"/>
    </source>
</evidence>